<keyword evidence="2" id="KW-0472">Membrane</keyword>
<protein>
    <submittedName>
        <fullName evidence="4">Metal-dependent membrane protease</fullName>
    </submittedName>
</protein>
<dbReference type="GO" id="GO:0004175">
    <property type="term" value="F:endopeptidase activity"/>
    <property type="evidence" value="ECO:0007669"/>
    <property type="project" value="UniProtKB-ARBA"/>
</dbReference>
<evidence type="ECO:0000259" key="3">
    <source>
        <dbReference type="Pfam" id="PF02517"/>
    </source>
</evidence>
<comment type="caution">
    <text evidence="4">The sequence shown here is derived from an EMBL/GenBank/DDBJ whole genome shotgun (WGS) entry which is preliminary data.</text>
</comment>
<keyword evidence="5" id="KW-1185">Reference proteome</keyword>
<dbReference type="PANTHER" id="PTHR36435:SF1">
    <property type="entry name" value="CAAX AMINO TERMINAL PROTEASE FAMILY PROTEIN"/>
    <property type="match status" value="1"/>
</dbReference>
<evidence type="ECO:0000256" key="1">
    <source>
        <dbReference type="ARBA" id="ARBA00009067"/>
    </source>
</evidence>
<comment type="similarity">
    <text evidence="1">Belongs to the UPF0177 family.</text>
</comment>
<organism evidence="4 5">
    <name type="scientific">Pediococcus stilesii</name>
    <dbReference type="NCBI Taxonomy" id="331679"/>
    <lineage>
        <taxon>Bacteria</taxon>
        <taxon>Bacillati</taxon>
        <taxon>Bacillota</taxon>
        <taxon>Bacilli</taxon>
        <taxon>Lactobacillales</taxon>
        <taxon>Lactobacillaceae</taxon>
        <taxon>Pediococcus</taxon>
    </lineage>
</organism>
<keyword evidence="4" id="KW-0378">Hydrolase</keyword>
<gene>
    <name evidence="4" type="ORF">IV81_GL000310</name>
</gene>
<keyword evidence="2" id="KW-1133">Transmembrane helix</keyword>
<feature type="domain" description="CAAX prenyl protease 2/Lysostaphin resistance protein A-like" evidence="3">
    <location>
        <begin position="107"/>
        <end position="198"/>
    </location>
</feature>
<accession>A0A0R2L1L8</accession>
<sequence>MDQIVSVPQIIAMYTHPNVIILVLLVIVYAATATAVIIFLIQFYQQRLRVNHSIYGNHRINRKRLKFMILMVVLWAVFLFLQTWYTNQFGISTSENQSVINQLFKNMPVWTFIDGVVIAPIMEELIFRGLFFELFFRKNERATKVIGVIVNGIMFGALHDTGLSFPIYALMGILLAWTYVYTKDVKYGMAIHVLNNFIAFL</sequence>
<name>A0A0R2L1L8_9LACO</name>
<dbReference type="Proteomes" id="UP000051859">
    <property type="component" value="Unassembled WGS sequence"/>
</dbReference>
<dbReference type="AlphaFoldDB" id="A0A0R2L1L8"/>
<evidence type="ECO:0000313" key="5">
    <source>
        <dbReference type="Proteomes" id="UP000051859"/>
    </source>
</evidence>
<dbReference type="GO" id="GO:0006508">
    <property type="term" value="P:proteolysis"/>
    <property type="evidence" value="ECO:0007669"/>
    <property type="project" value="UniProtKB-KW"/>
</dbReference>
<feature type="transmembrane region" description="Helical" evidence="2">
    <location>
        <begin position="165"/>
        <end position="182"/>
    </location>
</feature>
<feature type="transmembrane region" description="Helical" evidence="2">
    <location>
        <begin position="65"/>
        <end position="85"/>
    </location>
</feature>
<dbReference type="InterPro" id="IPR003675">
    <property type="entry name" value="Rce1/LyrA-like_dom"/>
</dbReference>
<evidence type="ECO:0000256" key="2">
    <source>
        <dbReference type="SAM" id="Phobius"/>
    </source>
</evidence>
<dbReference type="EMBL" id="JQBX01000011">
    <property type="protein sequence ID" value="KRN93733.1"/>
    <property type="molecule type" value="Genomic_DNA"/>
</dbReference>
<keyword evidence="4" id="KW-0645">Protease</keyword>
<keyword evidence="2" id="KW-0812">Transmembrane</keyword>
<dbReference type="PATRIC" id="fig|331679.3.peg.316"/>
<feature type="transmembrane region" description="Helical" evidence="2">
    <location>
        <begin position="109"/>
        <end position="130"/>
    </location>
</feature>
<reference evidence="4 5" key="1">
    <citation type="journal article" date="2015" name="Genome Announc.">
        <title>Expanding the biotechnology potential of lactobacilli through comparative genomics of 213 strains and associated genera.</title>
        <authorList>
            <person name="Sun Z."/>
            <person name="Harris H.M."/>
            <person name="McCann A."/>
            <person name="Guo C."/>
            <person name="Argimon S."/>
            <person name="Zhang W."/>
            <person name="Yang X."/>
            <person name="Jeffery I.B."/>
            <person name="Cooney J.C."/>
            <person name="Kagawa T.F."/>
            <person name="Liu W."/>
            <person name="Song Y."/>
            <person name="Salvetti E."/>
            <person name="Wrobel A."/>
            <person name="Rasinkangas P."/>
            <person name="Parkhill J."/>
            <person name="Rea M.C."/>
            <person name="O'Sullivan O."/>
            <person name="Ritari J."/>
            <person name="Douillard F.P."/>
            <person name="Paul Ross R."/>
            <person name="Yang R."/>
            <person name="Briner A.E."/>
            <person name="Felis G.E."/>
            <person name="de Vos W.M."/>
            <person name="Barrangou R."/>
            <person name="Klaenhammer T.R."/>
            <person name="Caufield P.W."/>
            <person name="Cui Y."/>
            <person name="Zhang H."/>
            <person name="O'Toole P.W."/>
        </authorList>
    </citation>
    <scope>NUCLEOTIDE SEQUENCE [LARGE SCALE GENOMIC DNA]</scope>
    <source>
        <strain evidence="4 5">DSM 18001</strain>
    </source>
</reference>
<dbReference type="InterPro" id="IPR052710">
    <property type="entry name" value="CAAX_protease"/>
</dbReference>
<dbReference type="PANTHER" id="PTHR36435">
    <property type="entry name" value="SLR1288 PROTEIN"/>
    <property type="match status" value="1"/>
</dbReference>
<dbReference type="STRING" id="331679.IV81_GL000310"/>
<dbReference type="Pfam" id="PF02517">
    <property type="entry name" value="Rce1-like"/>
    <property type="match status" value="1"/>
</dbReference>
<evidence type="ECO:0000313" key="4">
    <source>
        <dbReference type="EMBL" id="KRN93733.1"/>
    </source>
</evidence>
<proteinExistence type="inferred from homology"/>
<dbReference type="GO" id="GO:0080120">
    <property type="term" value="P:CAAX-box protein maturation"/>
    <property type="evidence" value="ECO:0007669"/>
    <property type="project" value="UniProtKB-ARBA"/>
</dbReference>
<feature type="transmembrane region" description="Helical" evidence="2">
    <location>
        <begin position="20"/>
        <end position="44"/>
    </location>
</feature>
<feature type="transmembrane region" description="Helical" evidence="2">
    <location>
        <begin position="142"/>
        <end position="159"/>
    </location>
</feature>